<name>A0A7Z7HTT3_9PROT</name>
<feature type="transmembrane region" description="Helical" evidence="1">
    <location>
        <begin position="61"/>
        <end position="86"/>
    </location>
</feature>
<keyword evidence="1" id="KW-0472">Membrane</keyword>
<evidence type="ECO:0000313" key="2">
    <source>
        <dbReference type="EMBL" id="SMB28140.1"/>
    </source>
</evidence>
<organism evidence="2 3">
    <name type="scientific">Sterolibacterium denitrificans</name>
    <dbReference type="NCBI Taxonomy" id="157592"/>
    <lineage>
        <taxon>Bacteria</taxon>
        <taxon>Pseudomonadati</taxon>
        <taxon>Pseudomonadota</taxon>
        <taxon>Betaproteobacteria</taxon>
        <taxon>Nitrosomonadales</taxon>
        <taxon>Sterolibacteriaceae</taxon>
        <taxon>Sterolibacterium</taxon>
    </lineage>
</organism>
<keyword evidence="1" id="KW-0812">Transmembrane</keyword>
<protein>
    <submittedName>
        <fullName evidence="2">Uncharacterized protein</fullName>
    </submittedName>
</protein>
<feature type="transmembrane region" description="Helical" evidence="1">
    <location>
        <begin position="6"/>
        <end position="25"/>
    </location>
</feature>
<keyword evidence="1" id="KW-1133">Transmembrane helix</keyword>
<proteinExistence type="predicted"/>
<sequence length="92" mass="10155">MNAFIFMPIALLTLFLGCTAIYLASPNQRWLARPLPGRPAYLGGVLLLALGWFALRQTLQGVTASFVFLTFLMLVFSLQPYIGALLHKGGKR</sequence>
<accession>A0A7Z7HTT3</accession>
<dbReference type="Proteomes" id="UP000242886">
    <property type="component" value="Chromosome SDENCHOL"/>
</dbReference>
<reference evidence="2" key="1">
    <citation type="submission" date="2017-03" db="EMBL/GenBank/DDBJ databases">
        <authorList>
            <consortium name="AG Boll"/>
        </authorList>
    </citation>
    <scope>NUCLEOTIDE SEQUENCE [LARGE SCALE GENOMIC DNA]</scope>
    <source>
        <strain evidence="2">Chol</strain>
    </source>
</reference>
<keyword evidence="3" id="KW-1185">Reference proteome</keyword>
<feature type="transmembrane region" description="Helical" evidence="1">
    <location>
        <begin position="37"/>
        <end position="55"/>
    </location>
</feature>
<gene>
    <name evidence="2" type="ORF">SDENCHOL_20572</name>
</gene>
<dbReference type="RefSeq" id="WP_154717056.1">
    <property type="nucleotide sequence ID" value="NZ_LT837803.1"/>
</dbReference>
<dbReference type="AlphaFoldDB" id="A0A7Z7HTT3"/>
<evidence type="ECO:0000313" key="3">
    <source>
        <dbReference type="Proteomes" id="UP000242886"/>
    </source>
</evidence>
<evidence type="ECO:0000256" key="1">
    <source>
        <dbReference type="SAM" id="Phobius"/>
    </source>
</evidence>
<dbReference type="EMBL" id="LT837803">
    <property type="protein sequence ID" value="SMB28140.1"/>
    <property type="molecule type" value="Genomic_DNA"/>
</dbReference>